<dbReference type="SUPFAM" id="SSF46785">
    <property type="entry name" value="Winged helix' DNA-binding domain"/>
    <property type="match status" value="1"/>
</dbReference>
<feature type="domain" description="Cyclic nucleotide-binding" evidence="4">
    <location>
        <begin position="13"/>
        <end position="116"/>
    </location>
</feature>
<dbReference type="PROSITE" id="PS51063">
    <property type="entry name" value="HTH_CRP_2"/>
    <property type="match status" value="1"/>
</dbReference>
<protein>
    <submittedName>
        <fullName evidence="6">CRP-like cAMP-binding protein</fullName>
    </submittedName>
</protein>
<reference evidence="6 7" key="1">
    <citation type="submission" date="2019-03" db="EMBL/GenBank/DDBJ databases">
        <title>Genomic Encyclopedia of Type Strains, Phase IV (KMG-IV): sequencing the most valuable type-strain genomes for metagenomic binning, comparative biology and taxonomic classification.</title>
        <authorList>
            <person name="Goeker M."/>
        </authorList>
    </citation>
    <scope>NUCLEOTIDE SEQUENCE [LARGE SCALE GENOMIC DNA]</scope>
    <source>
        <strain evidence="6 7">DSM 100433</strain>
    </source>
</reference>
<dbReference type="AlphaFoldDB" id="A0A9X8UHM1"/>
<dbReference type="SMART" id="SM00100">
    <property type="entry name" value="cNMP"/>
    <property type="match status" value="1"/>
</dbReference>
<evidence type="ECO:0000313" key="6">
    <source>
        <dbReference type="EMBL" id="TCL41597.1"/>
    </source>
</evidence>
<proteinExistence type="predicted"/>
<dbReference type="GO" id="GO:0003677">
    <property type="term" value="F:DNA binding"/>
    <property type="evidence" value="ECO:0007669"/>
    <property type="project" value="UniProtKB-KW"/>
</dbReference>
<dbReference type="Proteomes" id="UP000294682">
    <property type="component" value="Unassembled WGS sequence"/>
</dbReference>
<dbReference type="RefSeq" id="WP_132085190.1">
    <property type="nucleotide sequence ID" value="NZ_SLUK01000013.1"/>
</dbReference>
<gene>
    <name evidence="6" type="ORF">EDD78_11371</name>
</gene>
<dbReference type="InterPro" id="IPR000595">
    <property type="entry name" value="cNMP-bd_dom"/>
</dbReference>
<name>A0A9X8UHM1_9FIRM</name>
<dbReference type="Pfam" id="PF00027">
    <property type="entry name" value="cNMP_binding"/>
    <property type="match status" value="1"/>
</dbReference>
<dbReference type="InterPro" id="IPR050397">
    <property type="entry name" value="Env_Response_Regulators"/>
</dbReference>
<dbReference type="InterPro" id="IPR014710">
    <property type="entry name" value="RmlC-like_jellyroll"/>
</dbReference>
<dbReference type="PANTHER" id="PTHR24567:SF58">
    <property type="entry name" value="CYCLIC AMP-BINDING REGULATORY PROTEIN"/>
    <property type="match status" value="1"/>
</dbReference>
<dbReference type="GO" id="GO:0003700">
    <property type="term" value="F:DNA-binding transcription factor activity"/>
    <property type="evidence" value="ECO:0007669"/>
    <property type="project" value="TreeGrafter"/>
</dbReference>
<dbReference type="PANTHER" id="PTHR24567">
    <property type="entry name" value="CRP FAMILY TRANSCRIPTIONAL REGULATORY PROTEIN"/>
    <property type="match status" value="1"/>
</dbReference>
<evidence type="ECO:0000256" key="3">
    <source>
        <dbReference type="ARBA" id="ARBA00023163"/>
    </source>
</evidence>
<dbReference type="Pfam" id="PF13545">
    <property type="entry name" value="HTH_Crp_2"/>
    <property type="match status" value="1"/>
</dbReference>
<evidence type="ECO:0000259" key="5">
    <source>
        <dbReference type="PROSITE" id="PS51063"/>
    </source>
</evidence>
<evidence type="ECO:0000259" key="4">
    <source>
        <dbReference type="PROSITE" id="PS50042"/>
    </source>
</evidence>
<dbReference type="EMBL" id="SLUK01000013">
    <property type="protein sequence ID" value="TCL41597.1"/>
    <property type="molecule type" value="Genomic_DNA"/>
</dbReference>
<dbReference type="GO" id="GO:0005829">
    <property type="term" value="C:cytosol"/>
    <property type="evidence" value="ECO:0007669"/>
    <property type="project" value="TreeGrafter"/>
</dbReference>
<keyword evidence="2" id="KW-0238">DNA-binding</keyword>
<dbReference type="Gene3D" id="2.60.120.10">
    <property type="entry name" value="Jelly Rolls"/>
    <property type="match status" value="1"/>
</dbReference>
<feature type="domain" description="HTH crp-type" evidence="5">
    <location>
        <begin position="156"/>
        <end position="223"/>
    </location>
</feature>
<dbReference type="InterPro" id="IPR018490">
    <property type="entry name" value="cNMP-bd_dom_sf"/>
</dbReference>
<keyword evidence="7" id="KW-1185">Reference proteome</keyword>
<sequence>MLEYQEIILNAPLFRGIGAEELPALLQVLQGRVRRFGEGELLFLAGEAAHSAGLLLEGRLQLLREEYGGSRTLQAQLSPGELFGESPALLPDGAGRLPVTVQAAAPSTVLLLELGRTVGGCPGSCKCHQKLMENLLEVLAQKNLLLNRRLGHLCRRTTRDKLLSFLHEQAAAAGSNAFAIPFDRQQLADYLCVERSAMSAALSRLREEGLISYRRSRFWLTGK</sequence>
<dbReference type="PROSITE" id="PS50042">
    <property type="entry name" value="CNMP_BINDING_3"/>
    <property type="match status" value="1"/>
</dbReference>
<dbReference type="InterPro" id="IPR012318">
    <property type="entry name" value="HTH_CRP"/>
</dbReference>
<accession>A0A9X8UHM1</accession>
<dbReference type="InterPro" id="IPR036390">
    <property type="entry name" value="WH_DNA-bd_sf"/>
</dbReference>
<organism evidence="6 7">
    <name type="scientific">Harryflintia acetispora</name>
    <dbReference type="NCBI Taxonomy" id="1849041"/>
    <lineage>
        <taxon>Bacteria</taxon>
        <taxon>Bacillati</taxon>
        <taxon>Bacillota</taxon>
        <taxon>Clostridia</taxon>
        <taxon>Eubacteriales</taxon>
        <taxon>Oscillospiraceae</taxon>
        <taxon>Harryflintia</taxon>
    </lineage>
</organism>
<evidence type="ECO:0000256" key="2">
    <source>
        <dbReference type="ARBA" id="ARBA00023125"/>
    </source>
</evidence>
<comment type="caution">
    <text evidence="6">The sequence shown here is derived from an EMBL/GenBank/DDBJ whole genome shotgun (WGS) entry which is preliminary data.</text>
</comment>
<keyword evidence="1" id="KW-0805">Transcription regulation</keyword>
<keyword evidence="3" id="KW-0804">Transcription</keyword>
<dbReference type="SUPFAM" id="SSF51206">
    <property type="entry name" value="cAMP-binding domain-like"/>
    <property type="match status" value="1"/>
</dbReference>
<evidence type="ECO:0000313" key="7">
    <source>
        <dbReference type="Proteomes" id="UP000294682"/>
    </source>
</evidence>
<evidence type="ECO:0000256" key="1">
    <source>
        <dbReference type="ARBA" id="ARBA00023015"/>
    </source>
</evidence>